<dbReference type="PANTHER" id="PTHR21666">
    <property type="entry name" value="PEPTIDASE-RELATED"/>
    <property type="match status" value="1"/>
</dbReference>
<dbReference type="Pfam" id="PF01551">
    <property type="entry name" value="Peptidase_M23"/>
    <property type="match status" value="1"/>
</dbReference>
<dbReference type="PROSITE" id="PS51257">
    <property type="entry name" value="PROKAR_LIPOPROTEIN"/>
    <property type="match status" value="1"/>
</dbReference>
<sequence>MKKRNLISLLSAGACALAFAMPVHAEDYSNTDAWVARCSQPQSSADGVKACQAFQDYQQQRYDQLQEDIKQYSKDIASLEEDTDKMEQLAKTQKELQEQLEGQIQEKESAIQKIEEEIKALEQKIQEKQEEIDAWDEQIKSRMQNEQSSTGTNMLIDLVMGSQDLNDMLRRLSGIERITEDDQHQIEQLNELKEQLDLQKSEQVRLEEETKSQQDQLKSQQQQAKELEESYNQLVEQYEQQMAQLQAAKRAAFNDIESIRSNMISVSYSGTLVNVAGFVSPITGGRMSAGTWAYPGGGLHLGMDYAVPIGTQVVAPADGVILYANNPAPSNGGYLGNWTGYPYGGGNTIEMVCMVNGTTYAVSFAHLSREGFAVSAGQSVSQGQAIALTGNSGNSSGPHCHIEVYNLGNMSLEEAVSRFSSSADFAWGTGWNSTATACENGYSTPCRERPEKFFG</sequence>
<dbReference type="CDD" id="cd12797">
    <property type="entry name" value="M23_peptidase"/>
    <property type="match status" value="1"/>
</dbReference>
<feature type="domain" description="Peptidoglycan hydrolase PcsB coiled-coil" evidence="6">
    <location>
        <begin position="125"/>
        <end position="196"/>
    </location>
</feature>
<reference evidence="7 10" key="2">
    <citation type="submission" date="2018-08" db="EMBL/GenBank/DDBJ databases">
        <title>A genome reference for cultivated species of the human gut microbiota.</title>
        <authorList>
            <person name="Zou Y."/>
            <person name="Xue W."/>
            <person name="Luo G."/>
        </authorList>
    </citation>
    <scope>NUCLEOTIDE SEQUENCE [LARGE SCALE GENOMIC DNA]</scope>
    <source>
        <strain evidence="7 10">TF08-11</strain>
    </source>
</reference>
<accession>A0A380LIX0</accession>
<dbReference type="Proteomes" id="UP000255523">
    <property type="component" value="Unassembled WGS sequence"/>
</dbReference>
<evidence type="ECO:0000313" key="8">
    <source>
        <dbReference type="EMBL" id="SUO03177.1"/>
    </source>
</evidence>
<feature type="compositionally biased region" description="Low complexity" evidence="3">
    <location>
        <begin position="213"/>
        <end position="224"/>
    </location>
</feature>
<dbReference type="AlphaFoldDB" id="A0A380LIX0"/>
<dbReference type="EMBL" id="UHFX01000003">
    <property type="protein sequence ID" value="SUO03177.1"/>
    <property type="molecule type" value="Genomic_DNA"/>
</dbReference>
<keyword evidence="1 4" id="KW-0732">Signal</keyword>
<keyword evidence="8" id="KW-0378">Hydrolase</keyword>
<dbReference type="Gene3D" id="6.10.250.3150">
    <property type="match status" value="1"/>
</dbReference>
<protein>
    <submittedName>
        <fullName evidence="7 8">Peptidase</fullName>
        <ecNumber evidence="8">3.4.24.75</ecNumber>
    </submittedName>
</protein>
<proteinExistence type="predicted"/>
<dbReference type="InterPro" id="IPR011055">
    <property type="entry name" value="Dup_hybrid_motif"/>
</dbReference>
<feature type="region of interest" description="Disordered" evidence="3">
    <location>
        <begin position="203"/>
        <end position="224"/>
    </location>
</feature>
<name>A0A380LIX0_9FIRM</name>
<keyword evidence="9" id="KW-1185">Reference proteome</keyword>
<feature type="chain" id="PRO_5033360894" evidence="4">
    <location>
        <begin position="26"/>
        <end position="455"/>
    </location>
</feature>
<dbReference type="Gene3D" id="2.70.70.10">
    <property type="entry name" value="Glucose Permease (Domain IIA)"/>
    <property type="match status" value="1"/>
</dbReference>
<dbReference type="OrthoDB" id="9809488at2"/>
<dbReference type="RefSeq" id="WP_022790611.1">
    <property type="nucleotide sequence ID" value="NZ_CALCIP010000005.1"/>
</dbReference>
<dbReference type="PANTHER" id="PTHR21666:SF270">
    <property type="entry name" value="MUREIN HYDROLASE ACTIVATOR ENVC"/>
    <property type="match status" value="1"/>
</dbReference>
<evidence type="ECO:0000313" key="7">
    <source>
        <dbReference type="EMBL" id="RGD76018.1"/>
    </source>
</evidence>
<evidence type="ECO:0000256" key="3">
    <source>
        <dbReference type="SAM" id="MobiDB-lite"/>
    </source>
</evidence>
<feature type="compositionally biased region" description="Basic and acidic residues" evidence="3">
    <location>
        <begin position="203"/>
        <end position="212"/>
    </location>
</feature>
<dbReference type="InterPro" id="IPR057309">
    <property type="entry name" value="PcsB_CC"/>
</dbReference>
<dbReference type="Pfam" id="PF24568">
    <property type="entry name" value="CC_PcsB"/>
    <property type="match status" value="1"/>
</dbReference>
<dbReference type="STRING" id="1123313.GCA_000420345_01803"/>
<evidence type="ECO:0000256" key="4">
    <source>
        <dbReference type="SAM" id="SignalP"/>
    </source>
</evidence>
<reference evidence="8 9" key="1">
    <citation type="submission" date="2018-06" db="EMBL/GenBank/DDBJ databases">
        <authorList>
            <consortium name="Pathogen Informatics"/>
            <person name="Doyle S."/>
        </authorList>
    </citation>
    <scope>NUCLEOTIDE SEQUENCE [LARGE SCALE GENOMIC DNA]</scope>
    <source>
        <strain evidence="8 9">NCTC11087</strain>
    </source>
</reference>
<feature type="coiled-coil region" evidence="2">
    <location>
        <begin position="55"/>
        <end position="145"/>
    </location>
</feature>
<dbReference type="EC" id="3.4.24.75" evidence="8"/>
<dbReference type="EMBL" id="QUSK01000017">
    <property type="protein sequence ID" value="RGD76018.1"/>
    <property type="molecule type" value="Genomic_DNA"/>
</dbReference>
<evidence type="ECO:0000259" key="5">
    <source>
        <dbReference type="Pfam" id="PF01551"/>
    </source>
</evidence>
<dbReference type="InterPro" id="IPR016047">
    <property type="entry name" value="M23ase_b-sheet_dom"/>
</dbReference>
<keyword evidence="2" id="KW-0175">Coiled coil</keyword>
<dbReference type="GeneID" id="77461033"/>
<evidence type="ECO:0000313" key="10">
    <source>
        <dbReference type="Proteomes" id="UP000260721"/>
    </source>
</evidence>
<evidence type="ECO:0000256" key="1">
    <source>
        <dbReference type="ARBA" id="ARBA00022729"/>
    </source>
</evidence>
<evidence type="ECO:0000259" key="6">
    <source>
        <dbReference type="Pfam" id="PF24568"/>
    </source>
</evidence>
<dbReference type="InterPro" id="IPR050570">
    <property type="entry name" value="Cell_wall_metabolism_enzyme"/>
</dbReference>
<evidence type="ECO:0000313" key="9">
    <source>
        <dbReference type="Proteomes" id="UP000255523"/>
    </source>
</evidence>
<evidence type="ECO:0000256" key="2">
    <source>
        <dbReference type="SAM" id="Coils"/>
    </source>
</evidence>
<feature type="signal peptide" evidence="4">
    <location>
        <begin position="1"/>
        <end position="25"/>
    </location>
</feature>
<dbReference type="SUPFAM" id="SSF51261">
    <property type="entry name" value="Duplicated hybrid motif"/>
    <property type="match status" value="1"/>
</dbReference>
<feature type="domain" description="M23ase beta-sheet core" evidence="5">
    <location>
        <begin position="300"/>
        <end position="408"/>
    </location>
</feature>
<dbReference type="Proteomes" id="UP000260721">
    <property type="component" value="Unassembled WGS sequence"/>
</dbReference>
<dbReference type="GO" id="GO:0004222">
    <property type="term" value="F:metalloendopeptidase activity"/>
    <property type="evidence" value="ECO:0007669"/>
    <property type="project" value="TreeGrafter"/>
</dbReference>
<organism evidence="8 9">
    <name type="scientific">Faecalicoccus pleomorphus</name>
    <dbReference type="NCBI Taxonomy" id="1323"/>
    <lineage>
        <taxon>Bacteria</taxon>
        <taxon>Bacillati</taxon>
        <taxon>Bacillota</taxon>
        <taxon>Erysipelotrichia</taxon>
        <taxon>Erysipelotrichales</taxon>
        <taxon>Erysipelotrichaceae</taxon>
        <taxon>Faecalicoccus</taxon>
    </lineage>
</organism>
<gene>
    <name evidence="8" type="primary">lytM</name>
    <name evidence="7" type="ORF">DXC78_08250</name>
    <name evidence="8" type="ORF">NCTC11087_00028</name>
</gene>